<feature type="non-terminal residue" evidence="7">
    <location>
        <position position="1"/>
    </location>
</feature>
<dbReference type="OrthoDB" id="6480227at2759"/>
<name>A0A7R9MSV0_9ACAR</name>
<evidence type="ECO:0000256" key="5">
    <source>
        <dbReference type="PROSITE-ProRule" id="PRU00042"/>
    </source>
</evidence>
<keyword evidence="8" id="KW-1185">Reference proteome</keyword>
<keyword evidence="2" id="KW-0677">Repeat</keyword>
<dbReference type="GO" id="GO:0000978">
    <property type="term" value="F:RNA polymerase II cis-regulatory region sequence-specific DNA binding"/>
    <property type="evidence" value="ECO:0007669"/>
    <property type="project" value="TreeGrafter"/>
</dbReference>
<evidence type="ECO:0000259" key="6">
    <source>
        <dbReference type="PROSITE" id="PS50157"/>
    </source>
</evidence>
<evidence type="ECO:0000256" key="2">
    <source>
        <dbReference type="ARBA" id="ARBA00022737"/>
    </source>
</evidence>
<dbReference type="PANTHER" id="PTHR19818">
    <property type="entry name" value="ZINC FINGER PROTEIN ZIC AND GLI"/>
    <property type="match status" value="1"/>
</dbReference>
<dbReference type="Gene3D" id="3.30.160.60">
    <property type="entry name" value="Classic Zinc Finger"/>
    <property type="match status" value="2"/>
</dbReference>
<evidence type="ECO:0000256" key="1">
    <source>
        <dbReference type="ARBA" id="ARBA00022723"/>
    </source>
</evidence>
<feature type="domain" description="C2H2-type" evidence="6">
    <location>
        <begin position="36"/>
        <end position="65"/>
    </location>
</feature>
<dbReference type="PANTHER" id="PTHR19818:SF139">
    <property type="entry name" value="PAIR-RULE PROTEIN ODD-PAIRED"/>
    <property type="match status" value="1"/>
</dbReference>
<dbReference type="Proteomes" id="UP000728032">
    <property type="component" value="Unassembled WGS sequence"/>
</dbReference>
<accession>A0A7R9MSV0</accession>
<dbReference type="PROSITE" id="PS00028">
    <property type="entry name" value="ZINC_FINGER_C2H2_1"/>
    <property type="match status" value="3"/>
</dbReference>
<dbReference type="InterPro" id="IPR036236">
    <property type="entry name" value="Znf_C2H2_sf"/>
</dbReference>
<sequence length="125" mass="14962">HKLGSGPYRCDECGKEFGRKSDLKTHRQTHDPSLRVRCEWPDCDREFKSRKYMLTHMNVHTMARPYRCPCQWTDCDFRCQLETTLKKHVLTTHEMVSDDQCSEVVSKRKTNECNLMDRRVKRPKK</sequence>
<dbReference type="Pfam" id="PF00096">
    <property type="entry name" value="zf-C2H2"/>
    <property type="match status" value="2"/>
</dbReference>
<dbReference type="GO" id="GO:0005634">
    <property type="term" value="C:nucleus"/>
    <property type="evidence" value="ECO:0007669"/>
    <property type="project" value="UniProtKB-ARBA"/>
</dbReference>
<protein>
    <recommendedName>
        <fullName evidence="6">C2H2-type domain-containing protein</fullName>
    </recommendedName>
</protein>
<keyword evidence="1" id="KW-0479">Metal-binding</keyword>
<dbReference type="SMART" id="SM00355">
    <property type="entry name" value="ZnF_C2H2"/>
    <property type="match status" value="3"/>
</dbReference>
<dbReference type="AlphaFoldDB" id="A0A7R9MSV0"/>
<dbReference type="PROSITE" id="PS50157">
    <property type="entry name" value="ZINC_FINGER_C2H2_2"/>
    <property type="match status" value="2"/>
</dbReference>
<organism evidence="7">
    <name type="scientific">Oppiella nova</name>
    <dbReference type="NCBI Taxonomy" id="334625"/>
    <lineage>
        <taxon>Eukaryota</taxon>
        <taxon>Metazoa</taxon>
        <taxon>Ecdysozoa</taxon>
        <taxon>Arthropoda</taxon>
        <taxon>Chelicerata</taxon>
        <taxon>Arachnida</taxon>
        <taxon>Acari</taxon>
        <taxon>Acariformes</taxon>
        <taxon>Sarcoptiformes</taxon>
        <taxon>Oribatida</taxon>
        <taxon>Brachypylina</taxon>
        <taxon>Oppioidea</taxon>
        <taxon>Oppiidae</taxon>
        <taxon>Oppiella</taxon>
    </lineage>
</organism>
<dbReference type="GO" id="GO:0045944">
    <property type="term" value="P:positive regulation of transcription by RNA polymerase II"/>
    <property type="evidence" value="ECO:0007669"/>
    <property type="project" value="UniProtKB-ARBA"/>
</dbReference>
<evidence type="ECO:0000313" key="7">
    <source>
        <dbReference type="EMBL" id="CAD7664668.1"/>
    </source>
</evidence>
<gene>
    <name evidence="7" type="ORF">ONB1V03_LOCUS21226</name>
</gene>
<dbReference type="SUPFAM" id="SSF57667">
    <property type="entry name" value="beta-beta-alpha zinc fingers"/>
    <property type="match status" value="1"/>
</dbReference>
<keyword evidence="4" id="KW-0862">Zinc</keyword>
<feature type="domain" description="C2H2-type" evidence="6">
    <location>
        <begin position="8"/>
        <end position="30"/>
    </location>
</feature>
<reference evidence="7" key="1">
    <citation type="submission" date="2020-11" db="EMBL/GenBank/DDBJ databases">
        <authorList>
            <person name="Tran Van P."/>
        </authorList>
    </citation>
    <scope>NUCLEOTIDE SEQUENCE</scope>
</reference>
<dbReference type="InterPro" id="IPR013087">
    <property type="entry name" value="Znf_C2H2_type"/>
</dbReference>
<dbReference type="GO" id="GO:0000981">
    <property type="term" value="F:DNA-binding transcription factor activity, RNA polymerase II-specific"/>
    <property type="evidence" value="ECO:0007669"/>
    <property type="project" value="TreeGrafter"/>
</dbReference>
<proteinExistence type="predicted"/>
<evidence type="ECO:0000313" key="8">
    <source>
        <dbReference type="Proteomes" id="UP000728032"/>
    </source>
</evidence>
<keyword evidence="3 5" id="KW-0863">Zinc-finger</keyword>
<dbReference type="EMBL" id="OC954934">
    <property type="protein sequence ID" value="CAD7664668.1"/>
    <property type="molecule type" value="Genomic_DNA"/>
</dbReference>
<dbReference type="InterPro" id="IPR050329">
    <property type="entry name" value="GLI_C2H2-zinc-finger"/>
</dbReference>
<dbReference type="GO" id="GO:0008270">
    <property type="term" value="F:zinc ion binding"/>
    <property type="evidence" value="ECO:0007669"/>
    <property type="project" value="UniProtKB-KW"/>
</dbReference>
<dbReference type="EMBL" id="CAJPVJ010040109">
    <property type="protein sequence ID" value="CAG2181805.1"/>
    <property type="molecule type" value="Genomic_DNA"/>
</dbReference>
<evidence type="ECO:0000256" key="4">
    <source>
        <dbReference type="ARBA" id="ARBA00022833"/>
    </source>
</evidence>
<feature type="non-terminal residue" evidence="7">
    <location>
        <position position="125"/>
    </location>
</feature>
<dbReference type="FunFam" id="3.30.160.60:FF:002394">
    <property type="entry name" value="Uncharacterized protein"/>
    <property type="match status" value="1"/>
</dbReference>
<evidence type="ECO:0000256" key="3">
    <source>
        <dbReference type="ARBA" id="ARBA00022771"/>
    </source>
</evidence>